<organism evidence="2">
    <name type="scientific">Sesamum radiatum</name>
    <name type="common">Black benniseed</name>
    <dbReference type="NCBI Taxonomy" id="300843"/>
    <lineage>
        <taxon>Eukaryota</taxon>
        <taxon>Viridiplantae</taxon>
        <taxon>Streptophyta</taxon>
        <taxon>Embryophyta</taxon>
        <taxon>Tracheophyta</taxon>
        <taxon>Spermatophyta</taxon>
        <taxon>Magnoliopsida</taxon>
        <taxon>eudicotyledons</taxon>
        <taxon>Gunneridae</taxon>
        <taxon>Pentapetalae</taxon>
        <taxon>asterids</taxon>
        <taxon>lamiids</taxon>
        <taxon>Lamiales</taxon>
        <taxon>Pedaliaceae</taxon>
        <taxon>Sesamum</taxon>
    </lineage>
</organism>
<evidence type="ECO:0000313" key="2">
    <source>
        <dbReference type="EMBL" id="KAL0345029.1"/>
    </source>
</evidence>
<name>A0AAW2NNG2_SESRA</name>
<dbReference type="InterPro" id="IPR036770">
    <property type="entry name" value="Ankyrin_rpt-contain_sf"/>
</dbReference>
<reference evidence="2" key="2">
    <citation type="journal article" date="2024" name="Plant">
        <title>Genomic evolution and insights into agronomic trait innovations of Sesamum species.</title>
        <authorList>
            <person name="Miao H."/>
            <person name="Wang L."/>
            <person name="Qu L."/>
            <person name="Liu H."/>
            <person name="Sun Y."/>
            <person name="Le M."/>
            <person name="Wang Q."/>
            <person name="Wei S."/>
            <person name="Zheng Y."/>
            <person name="Lin W."/>
            <person name="Duan Y."/>
            <person name="Cao H."/>
            <person name="Xiong S."/>
            <person name="Wang X."/>
            <person name="Wei L."/>
            <person name="Li C."/>
            <person name="Ma Q."/>
            <person name="Ju M."/>
            <person name="Zhao R."/>
            <person name="Li G."/>
            <person name="Mu C."/>
            <person name="Tian Q."/>
            <person name="Mei H."/>
            <person name="Zhang T."/>
            <person name="Gao T."/>
            <person name="Zhang H."/>
        </authorList>
    </citation>
    <scope>NUCLEOTIDE SEQUENCE</scope>
    <source>
        <strain evidence="2">G02</strain>
    </source>
</reference>
<feature type="transmembrane region" description="Helical" evidence="1">
    <location>
        <begin position="12"/>
        <end position="33"/>
    </location>
</feature>
<protein>
    <submittedName>
        <fullName evidence="2">Uncharacterized protein</fullName>
    </submittedName>
</protein>
<keyword evidence="1" id="KW-0812">Transmembrane</keyword>
<dbReference type="AlphaFoldDB" id="A0AAW2NNG2"/>
<keyword evidence="1" id="KW-1133">Transmembrane helix</keyword>
<dbReference type="PANTHER" id="PTHR47303">
    <property type="match status" value="1"/>
</dbReference>
<accession>A0AAW2NNG2</accession>
<comment type="caution">
    <text evidence="2">The sequence shown here is derived from an EMBL/GenBank/DDBJ whole genome shotgun (WGS) entry which is preliminary data.</text>
</comment>
<gene>
    <name evidence="2" type="ORF">Sradi_4334200</name>
</gene>
<proteinExistence type="predicted"/>
<sequence>MPLESLAATDDIGNTALSTAAAVGNIAAATILVSKKPDLLYIKNNYDEFPVQVAALFARKDMLQYLISVTRDDFGVNPYAGLPGLGLLQYVIEADYFGAQINKHLSD</sequence>
<dbReference type="Gene3D" id="1.25.40.20">
    <property type="entry name" value="Ankyrin repeat-containing domain"/>
    <property type="match status" value="1"/>
</dbReference>
<keyword evidence="1" id="KW-0472">Membrane</keyword>
<dbReference type="SUPFAM" id="SSF48403">
    <property type="entry name" value="Ankyrin repeat"/>
    <property type="match status" value="1"/>
</dbReference>
<evidence type="ECO:0000256" key="1">
    <source>
        <dbReference type="SAM" id="Phobius"/>
    </source>
</evidence>
<reference evidence="2" key="1">
    <citation type="submission" date="2020-06" db="EMBL/GenBank/DDBJ databases">
        <authorList>
            <person name="Li T."/>
            <person name="Hu X."/>
            <person name="Zhang T."/>
            <person name="Song X."/>
            <person name="Zhang H."/>
            <person name="Dai N."/>
            <person name="Sheng W."/>
            <person name="Hou X."/>
            <person name="Wei L."/>
        </authorList>
    </citation>
    <scope>NUCLEOTIDE SEQUENCE</scope>
    <source>
        <strain evidence="2">G02</strain>
        <tissue evidence="2">Leaf</tissue>
    </source>
</reference>
<dbReference type="EMBL" id="JACGWJ010000019">
    <property type="protein sequence ID" value="KAL0345029.1"/>
    <property type="molecule type" value="Genomic_DNA"/>
</dbReference>
<dbReference type="PANTHER" id="PTHR47303:SF1">
    <property type="entry name" value="NF-KAPPA-B INHIBITOR BETA"/>
    <property type="match status" value="1"/>
</dbReference>